<comment type="caution">
    <text evidence="1">The sequence shown here is derived from an EMBL/GenBank/DDBJ whole genome shotgun (WGS) entry which is preliminary data.</text>
</comment>
<protein>
    <recommendedName>
        <fullName evidence="3">DUF222 domain-containing protein</fullName>
    </recommendedName>
</protein>
<keyword evidence="2" id="KW-1185">Reference proteome</keyword>
<dbReference type="RefSeq" id="WP_344194964.1">
    <property type="nucleotide sequence ID" value="NZ_BAAAND010000008.1"/>
</dbReference>
<sequence>MSGSTGFEYRVVSAEELRRRAIEAATARVIARQTAVRVLRASVEKTVAAGVPATRTGRLTGLALERLTELEGALAAEEEAIGAATVQARAERARQTLASEIEALQVALPSIRFRSTTPARRPSVRTEPSERLARRVEAVLELALGLDDSVRADVQKLAAVVTDSDSGPARAMSFLTEMEAKVTQAVRRQRAEERRRRRAHELTYEYAVLLADDGEAGRRARAAVARLDGTDPDATARELRELDARRAQAADRRFVLDQATAVLHDMGYVVDVEPTDGTTVAVAADPDWPHHGLKVVFPSDAGGMHTIPVAFDETDVRDDLAFEESSCDVVDRLRVGLDGRGVPTDLTYRRTPGELPVQHQTRRTAVGRTETKVRRRQR</sequence>
<evidence type="ECO:0000313" key="2">
    <source>
        <dbReference type="Proteomes" id="UP001500190"/>
    </source>
</evidence>
<dbReference type="EMBL" id="BAAAND010000008">
    <property type="protein sequence ID" value="GAA1595404.1"/>
    <property type="molecule type" value="Genomic_DNA"/>
</dbReference>
<name>A0ABP4Q3U2_9ACTN</name>
<gene>
    <name evidence="1" type="ORF">GCM10009742_47730</name>
</gene>
<evidence type="ECO:0008006" key="3">
    <source>
        <dbReference type="Google" id="ProtNLM"/>
    </source>
</evidence>
<accession>A0ABP4Q3U2</accession>
<proteinExistence type="predicted"/>
<organism evidence="1 2">
    <name type="scientific">Kribbella karoonensis</name>
    <dbReference type="NCBI Taxonomy" id="324851"/>
    <lineage>
        <taxon>Bacteria</taxon>
        <taxon>Bacillati</taxon>
        <taxon>Actinomycetota</taxon>
        <taxon>Actinomycetes</taxon>
        <taxon>Propionibacteriales</taxon>
        <taxon>Kribbellaceae</taxon>
        <taxon>Kribbella</taxon>
    </lineage>
</organism>
<evidence type="ECO:0000313" key="1">
    <source>
        <dbReference type="EMBL" id="GAA1595404.1"/>
    </source>
</evidence>
<reference evidence="2" key="1">
    <citation type="journal article" date="2019" name="Int. J. Syst. Evol. Microbiol.">
        <title>The Global Catalogue of Microorganisms (GCM) 10K type strain sequencing project: providing services to taxonomists for standard genome sequencing and annotation.</title>
        <authorList>
            <consortium name="The Broad Institute Genomics Platform"/>
            <consortium name="The Broad Institute Genome Sequencing Center for Infectious Disease"/>
            <person name="Wu L."/>
            <person name="Ma J."/>
        </authorList>
    </citation>
    <scope>NUCLEOTIDE SEQUENCE [LARGE SCALE GENOMIC DNA]</scope>
    <source>
        <strain evidence="2">JCM 14304</strain>
    </source>
</reference>
<dbReference type="Proteomes" id="UP001500190">
    <property type="component" value="Unassembled WGS sequence"/>
</dbReference>